<proteinExistence type="predicted"/>
<organism evidence="2 3">
    <name type="scientific">Falsiroseomonas bella</name>
    <dbReference type="NCBI Taxonomy" id="2184016"/>
    <lineage>
        <taxon>Bacteria</taxon>
        <taxon>Pseudomonadati</taxon>
        <taxon>Pseudomonadota</taxon>
        <taxon>Alphaproteobacteria</taxon>
        <taxon>Acetobacterales</taxon>
        <taxon>Roseomonadaceae</taxon>
        <taxon>Falsiroseomonas</taxon>
    </lineage>
</organism>
<reference evidence="3" key="1">
    <citation type="submission" date="2018-05" db="EMBL/GenBank/DDBJ databases">
        <authorList>
            <person name="Du Z."/>
            <person name="Wang X."/>
        </authorList>
    </citation>
    <scope>NUCLEOTIDE SEQUENCE [LARGE SCALE GENOMIC DNA]</scope>
    <source>
        <strain evidence="3">CQN31</strain>
    </source>
</reference>
<evidence type="ECO:0000313" key="3">
    <source>
        <dbReference type="Proteomes" id="UP000245765"/>
    </source>
</evidence>
<dbReference type="EMBL" id="QGNA01000002">
    <property type="protein sequence ID" value="PWS36990.1"/>
    <property type="molecule type" value="Genomic_DNA"/>
</dbReference>
<dbReference type="OrthoDB" id="9969374at2"/>
<accession>A0A317FD17</accession>
<dbReference type="Proteomes" id="UP000245765">
    <property type="component" value="Unassembled WGS sequence"/>
</dbReference>
<evidence type="ECO:0000313" key="2">
    <source>
        <dbReference type="EMBL" id="PWS36990.1"/>
    </source>
</evidence>
<dbReference type="AlphaFoldDB" id="A0A317FD17"/>
<feature type="region of interest" description="Disordered" evidence="1">
    <location>
        <begin position="1"/>
        <end position="23"/>
    </location>
</feature>
<sequence>MQGAWGTATVDRTGTSEPREEAPAASLWLRHVRSWLETLSYRPERRYMRGEKDTAPAIRG</sequence>
<protein>
    <submittedName>
        <fullName evidence="2">Uncharacterized protein</fullName>
    </submittedName>
</protein>
<gene>
    <name evidence="2" type="ORF">DFH01_08910</name>
</gene>
<keyword evidence="3" id="KW-1185">Reference proteome</keyword>
<name>A0A317FD17_9PROT</name>
<dbReference type="RefSeq" id="WP_109870101.1">
    <property type="nucleotide sequence ID" value="NZ_QGNA01000002.1"/>
</dbReference>
<comment type="caution">
    <text evidence="2">The sequence shown here is derived from an EMBL/GenBank/DDBJ whole genome shotgun (WGS) entry which is preliminary data.</text>
</comment>
<evidence type="ECO:0000256" key="1">
    <source>
        <dbReference type="SAM" id="MobiDB-lite"/>
    </source>
</evidence>